<proteinExistence type="predicted"/>
<feature type="compositionally biased region" description="Acidic residues" evidence="1">
    <location>
        <begin position="88"/>
        <end position="98"/>
    </location>
</feature>
<evidence type="ECO:0000313" key="2">
    <source>
        <dbReference type="EMBL" id="KAG6956949.1"/>
    </source>
</evidence>
<protein>
    <submittedName>
        <fullName evidence="2">Uncharacterized protein</fullName>
    </submittedName>
</protein>
<sequence>MSSLHFSPSEEYGSDSEAVTVGNTTAPILYDTNIIPIVNLEDDDCDKHLEHVEGGAEQHGENGVIAQCELHDARNAGDSHTEHHGGDVDVDQDSDETETNVVGAQDGESDYQETRAPENERNEIASAVSTCGSTVCVGGEGQCDNAEDETTEEDILLASVFAGDEELKAEDTESASVFKLNEDHGITSKTSEPGNLETIDASVLIPPRQTGKRSHRDAMPSEEIRVEK</sequence>
<feature type="compositionally biased region" description="Basic and acidic residues" evidence="1">
    <location>
        <begin position="76"/>
        <end position="87"/>
    </location>
</feature>
<organism evidence="2 3">
    <name type="scientific">Phytophthora aleatoria</name>
    <dbReference type="NCBI Taxonomy" id="2496075"/>
    <lineage>
        <taxon>Eukaryota</taxon>
        <taxon>Sar</taxon>
        <taxon>Stramenopiles</taxon>
        <taxon>Oomycota</taxon>
        <taxon>Peronosporomycetes</taxon>
        <taxon>Peronosporales</taxon>
        <taxon>Peronosporaceae</taxon>
        <taxon>Phytophthora</taxon>
    </lineage>
</organism>
<dbReference type="EMBL" id="JAENGY010000766">
    <property type="protein sequence ID" value="KAG6956949.1"/>
    <property type="molecule type" value="Genomic_DNA"/>
</dbReference>
<evidence type="ECO:0000256" key="1">
    <source>
        <dbReference type="SAM" id="MobiDB-lite"/>
    </source>
</evidence>
<dbReference type="Proteomes" id="UP000709295">
    <property type="component" value="Unassembled WGS sequence"/>
</dbReference>
<keyword evidence="3" id="KW-1185">Reference proteome</keyword>
<name>A0A8J5IPD3_9STRA</name>
<comment type="caution">
    <text evidence="2">The sequence shown here is derived from an EMBL/GenBank/DDBJ whole genome shotgun (WGS) entry which is preliminary data.</text>
</comment>
<dbReference type="AlphaFoldDB" id="A0A8J5IPD3"/>
<feature type="region of interest" description="Disordered" evidence="1">
    <location>
        <begin position="207"/>
        <end position="228"/>
    </location>
</feature>
<gene>
    <name evidence="2" type="ORF">JG688_00011196</name>
</gene>
<accession>A0A8J5IPD3</accession>
<evidence type="ECO:0000313" key="3">
    <source>
        <dbReference type="Proteomes" id="UP000709295"/>
    </source>
</evidence>
<feature type="region of interest" description="Disordered" evidence="1">
    <location>
        <begin position="76"/>
        <end position="119"/>
    </location>
</feature>
<reference evidence="2" key="1">
    <citation type="submission" date="2021-01" db="EMBL/GenBank/DDBJ databases">
        <title>Phytophthora aleatoria, a newly-described species from Pinus radiata is distinct from Phytophthora cactorum isolates based on comparative genomics.</title>
        <authorList>
            <person name="Mcdougal R."/>
            <person name="Panda P."/>
            <person name="Williams N."/>
            <person name="Studholme D.J."/>
        </authorList>
    </citation>
    <scope>NUCLEOTIDE SEQUENCE</scope>
    <source>
        <strain evidence="2">NZFS 4037</strain>
    </source>
</reference>
<feature type="compositionally biased region" description="Basic and acidic residues" evidence="1">
    <location>
        <begin position="216"/>
        <end position="228"/>
    </location>
</feature>